<reference evidence="2 3" key="1">
    <citation type="journal article" date="2024" name="G3 (Bethesda)">
        <title>Genome assembly of Hibiscus sabdariffa L. provides insights into metabolisms of medicinal natural products.</title>
        <authorList>
            <person name="Kim T."/>
        </authorList>
    </citation>
    <scope>NUCLEOTIDE SEQUENCE [LARGE SCALE GENOMIC DNA]</scope>
    <source>
        <strain evidence="2">TK-2024</strain>
        <tissue evidence="2">Old leaves</tissue>
    </source>
</reference>
<dbReference type="Proteomes" id="UP001472677">
    <property type="component" value="Unassembled WGS sequence"/>
</dbReference>
<dbReference type="InterPro" id="IPR008479">
    <property type="entry name" value="DUF760"/>
</dbReference>
<evidence type="ECO:0000256" key="1">
    <source>
        <dbReference type="SAM" id="MobiDB-lite"/>
    </source>
</evidence>
<gene>
    <name evidence="2" type="ORF">V6N12_046850</name>
</gene>
<protein>
    <recommendedName>
        <fullName evidence="4">MAR-binding filament-like protein 1</fullName>
    </recommendedName>
</protein>
<evidence type="ECO:0000313" key="2">
    <source>
        <dbReference type="EMBL" id="KAK8474618.1"/>
    </source>
</evidence>
<organism evidence="2 3">
    <name type="scientific">Hibiscus sabdariffa</name>
    <name type="common">roselle</name>
    <dbReference type="NCBI Taxonomy" id="183260"/>
    <lineage>
        <taxon>Eukaryota</taxon>
        <taxon>Viridiplantae</taxon>
        <taxon>Streptophyta</taxon>
        <taxon>Embryophyta</taxon>
        <taxon>Tracheophyta</taxon>
        <taxon>Spermatophyta</taxon>
        <taxon>Magnoliopsida</taxon>
        <taxon>eudicotyledons</taxon>
        <taxon>Gunneridae</taxon>
        <taxon>Pentapetalae</taxon>
        <taxon>rosids</taxon>
        <taxon>malvids</taxon>
        <taxon>Malvales</taxon>
        <taxon>Malvaceae</taxon>
        <taxon>Malvoideae</taxon>
        <taxon>Hibiscus</taxon>
    </lineage>
</organism>
<dbReference type="PANTHER" id="PTHR33598">
    <property type="entry name" value="OS02G0833400 PROTEIN"/>
    <property type="match status" value="1"/>
</dbReference>
<proteinExistence type="predicted"/>
<dbReference type="PANTHER" id="PTHR33598:SF2">
    <property type="entry name" value="MAR-BINDING FILAMENT-LIKE PROTEIN"/>
    <property type="match status" value="1"/>
</dbReference>
<feature type="region of interest" description="Disordered" evidence="1">
    <location>
        <begin position="188"/>
        <end position="208"/>
    </location>
</feature>
<feature type="compositionally biased region" description="Basic and acidic residues" evidence="1">
    <location>
        <begin position="195"/>
        <end position="208"/>
    </location>
</feature>
<sequence length="464" mass="51872">MATILSSHLPLPFFLSQSHSFARPFLFPCSVSFPPLRLHSSSNLKLSRASFRAFYANNSGVSSPFNDAFGSNPTPPSKKSVITNLIREIEPLDNSLIQKDVPLSTVNAMERTISDMFGLLPSDRFQVLIEALQEPLSKLLVSSVMTGYTLRNAEYRLCLERNLFCEGHLENGTSEKSNSHLQGMLLDGTKTNGFSRKDDLSSESEKTAEDDFGDIEYQGMGEVSPVTHKYILLLQSRLTSMKKELCEIKRKNAALQMQQIAGEEKNDLLEYLRSLHPDKVAELSEPASPEVKEAIHSVVHELLATLSPMMHSNSKVPPLSGKPTTGMVNNVVTGDCTELVENTSLQLQPNISLTRDYLARFLFWCMLLGHYLRGLEYRMELIELLSSTSSPEDSNRGDEQVIYVALTLEIPLLYRTVNRPPAAGFEPSLGPYNLLQMGFFYVWKDTILGICCVPIIQRWHGSMG</sequence>
<dbReference type="Pfam" id="PF05542">
    <property type="entry name" value="DUF760"/>
    <property type="match status" value="2"/>
</dbReference>
<evidence type="ECO:0008006" key="4">
    <source>
        <dbReference type="Google" id="ProtNLM"/>
    </source>
</evidence>
<comment type="caution">
    <text evidence="2">The sequence shown here is derived from an EMBL/GenBank/DDBJ whole genome shotgun (WGS) entry which is preliminary data.</text>
</comment>
<name>A0ABR1Z6H1_9ROSI</name>
<evidence type="ECO:0000313" key="3">
    <source>
        <dbReference type="Proteomes" id="UP001472677"/>
    </source>
</evidence>
<keyword evidence="3" id="KW-1185">Reference proteome</keyword>
<accession>A0ABR1Z6H1</accession>
<dbReference type="EMBL" id="JBBPBM010002802">
    <property type="protein sequence ID" value="KAK8474618.1"/>
    <property type="molecule type" value="Genomic_DNA"/>
</dbReference>